<evidence type="ECO:0000313" key="1">
    <source>
        <dbReference type="EMBL" id="ADJ53050.1"/>
    </source>
</evidence>
<sequence>MILDAVDTPVCNIFDKINTKAVREAVKAHVTASALPEEEAMLEAYEMIFESVVWNSKTQKQTNYISVDPLKRMLSIGFPLNNNGVDMVALFYPLEFSEFGVEIKPVGYLFTLLLYPPDGESHKITHKISARLLPNVDTATHHFNRIMQVSPGIKEGVIGNVLSHNMAPTLSDIVLAVEEEEDTL</sequence>
<dbReference type="KEGG" id="vg:10359046"/>
<dbReference type="RefSeq" id="YP_004301341.1">
    <property type="nucleotide sequence ID" value="NC_015253.1"/>
</dbReference>
<accession>D9J0F5</accession>
<protein>
    <submittedName>
        <fullName evidence="1">Gp8</fullName>
    </submittedName>
</protein>
<reference evidence="1 2" key="1">
    <citation type="journal article" date="2010" name="J. Bacteriol.">
        <title>Brochothrix thermosphacta bacteriophages feature heterogeneous and highly mosaic genomes and utilize unique prophage insertion sites.</title>
        <authorList>
            <person name="Kilcher S."/>
            <person name="Loessner M.J."/>
            <person name="Klumpp J."/>
        </authorList>
    </citation>
    <scope>NUCLEOTIDE SEQUENCE [LARGE SCALE GENOMIC DNA]</scope>
</reference>
<keyword evidence="2" id="KW-1185">Reference proteome</keyword>
<proteinExistence type="predicted"/>
<name>D9J0F5_9CAUD</name>
<dbReference type="EMBL" id="HM242243">
    <property type="protein sequence ID" value="ADJ53050.1"/>
    <property type="molecule type" value="Genomic_DNA"/>
</dbReference>
<dbReference type="Proteomes" id="UP000000331">
    <property type="component" value="Segment"/>
</dbReference>
<evidence type="ECO:0000313" key="2">
    <source>
        <dbReference type="Proteomes" id="UP000000331"/>
    </source>
</evidence>
<dbReference type="GeneID" id="10359046"/>
<organism evidence="1 2">
    <name type="scientific">Brochothrix phage A9</name>
    <dbReference type="NCBI Taxonomy" id="857312"/>
    <lineage>
        <taxon>Viruses</taxon>
        <taxon>Duplodnaviria</taxon>
        <taxon>Heunggongvirae</taxon>
        <taxon>Uroviricota</taxon>
        <taxon>Caudoviricetes</taxon>
        <taxon>Herelleviridae</taxon>
        <taxon>Klumppvirus</taxon>
        <taxon>Klumppvirus A9</taxon>
    </lineage>
</organism>